<sequence>MKVKLYDNIKLKTGQTASVVEILGNHEAYIVDVDLVDDYETITVLNEQIAEVIS</sequence>
<accession>A0A2N0UYW3</accession>
<dbReference type="Proteomes" id="UP000233425">
    <property type="component" value="Unassembled WGS sequence"/>
</dbReference>
<dbReference type="AlphaFoldDB" id="A0A2N0UYW3"/>
<proteinExistence type="predicted"/>
<dbReference type="RefSeq" id="WP_169923217.1">
    <property type="nucleotide sequence ID" value="NZ_CABMMZ010000029.1"/>
</dbReference>
<evidence type="ECO:0000313" key="2">
    <source>
        <dbReference type="Proteomes" id="UP000233425"/>
    </source>
</evidence>
<gene>
    <name evidence="1" type="ORF">RBATCC27255_00547</name>
</gene>
<evidence type="ECO:0000313" key="1">
    <source>
        <dbReference type="EMBL" id="PKD32182.1"/>
    </source>
</evidence>
<dbReference type="EMBL" id="NNSR01000029">
    <property type="protein sequence ID" value="PKD32182.1"/>
    <property type="molecule type" value="Genomic_DNA"/>
</dbReference>
<keyword evidence="2" id="KW-1185">Reference proteome</keyword>
<name>A0A2N0UYW3_9FIRM</name>
<evidence type="ECO:0008006" key="3">
    <source>
        <dbReference type="Google" id="ProtNLM"/>
    </source>
</evidence>
<reference evidence="1" key="1">
    <citation type="journal article" date="2018" name="Environ. Microbiol.">
        <title>Sporulation capability and amylosome conservation among diverse human colonic and rumen isolates of the keystone starch-degrader Ruminococcus bromii.</title>
        <authorList>
            <person name="Mukhopadhya I."/>
            <person name="Morais S."/>
            <person name="Laverde-Gomez J."/>
            <person name="Sheridan P.O."/>
            <person name="Walker A.W."/>
            <person name="Kelly W."/>
            <person name="Klieve A.V."/>
            <person name="Ouwerkerk D."/>
            <person name="Duncan S.H."/>
            <person name="Louis P."/>
            <person name="Koropatkin N."/>
            <person name="Cockburn D."/>
            <person name="Kibler R."/>
            <person name="Cooper P.J."/>
            <person name="Sandoval C."/>
            <person name="Crost E."/>
            <person name="Juge N."/>
            <person name="Bayer E.A."/>
            <person name="Flint H.J."/>
        </authorList>
    </citation>
    <scope>NUCLEOTIDE SEQUENCE [LARGE SCALE GENOMIC DNA]</scope>
    <source>
        <strain evidence="1">ATCC 27255</strain>
    </source>
</reference>
<protein>
    <recommendedName>
        <fullName evidence="3">DUF2187 domain-containing protein</fullName>
    </recommendedName>
</protein>
<comment type="caution">
    <text evidence="1">The sequence shown here is derived from an EMBL/GenBank/DDBJ whole genome shotgun (WGS) entry which is preliminary data.</text>
</comment>
<organism evidence="1 2">
    <name type="scientific">Ruminococcus bromii</name>
    <dbReference type="NCBI Taxonomy" id="40518"/>
    <lineage>
        <taxon>Bacteria</taxon>
        <taxon>Bacillati</taxon>
        <taxon>Bacillota</taxon>
        <taxon>Clostridia</taxon>
        <taxon>Eubacteriales</taxon>
        <taxon>Oscillospiraceae</taxon>
        <taxon>Ruminococcus</taxon>
    </lineage>
</organism>